<dbReference type="FunFam" id="1.10.730.10:FF:000008">
    <property type="entry name" value="Arginine--tRNA ligase"/>
    <property type="match status" value="1"/>
</dbReference>
<evidence type="ECO:0000256" key="4">
    <source>
        <dbReference type="ARBA" id="ARBA00012837"/>
    </source>
</evidence>
<dbReference type="Pfam" id="PF03485">
    <property type="entry name" value="Arg_tRNA_synt_N"/>
    <property type="match status" value="1"/>
</dbReference>
<evidence type="ECO:0000256" key="1">
    <source>
        <dbReference type="ARBA" id="ARBA00004496"/>
    </source>
</evidence>
<dbReference type="AlphaFoldDB" id="A0A6J6H238"/>
<dbReference type="SMART" id="SM00836">
    <property type="entry name" value="DALR_1"/>
    <property type="match status" value="1"/>
</dbReference>
<keyword evidence="6" id="KW-0436">Ligase</keyword>
<dbReference type="Pfam" id="PF00750">
    <property type="entry name" value="tRNA-synt_1d"/>
    <property type="match status" value="2"/>
</dbReference>
<dbReference type="InterPro" id="IPR008909">
    <property type="entry name" value="DALR_anticod-bd"/>
</dbReference>
<dbReference type="Pfam" id="PF05746">
    <property type="entry name" value="DALR_1"/>
    <property type="match status" value="1"/>
</dbReference>
<evidence type="ECO:0000256" key="11">
    <source>
        <dbReference type="ARBA" id="ARBA00049339"/>
    </source>
</evidence>
<evidence type="ECO:0000256" key="12">
    <source>
        <dbReference type="SAM" id="MobiDB-lite"/>
    </source>
</evidence>
<evidence type="ECO:0000256" key="2">
    <source>
        <dbReference type="ARBA" id="ARBA00005594"/>
    </source>
</evidence>
<evidence type="ECO:0000256" key="6">
    <source>
        <dbReference type="ARBA" id="ARBA00022598"/>
    </source>
</evidence>
<evidence type="ECO:0000259" key="14">
    <source>
        <dbReference type="SMART" id="SM01016"/>
    </source>
</evidence>
<comment type="similarity">
    <text evidence="2">Belongs to the class-I aminoacyl-tRNA synthetase family.</text>
</comment>
<organism evidence="15">
    <name type="scientific">freshwater metagenome</name>
    <dbReference type="NCBI Taxonomy" id="449393"/>
    <lineage>
        <taxon>unclassified sequences</taxon>
        <taxon>metagenomes</taxon>
        <taxon>ecological metagenomes</taxon>
    </lineage>
</organism>
<feature type="region of interest" description="Disordered" evidence="12">
    <location>
        <begin position="1"/>
        <end position="27"/>
    </location>
</feature>
<gene>
    <name evidence="15" type="ORF">UFOPK1827_01067</name>
</gene>
<dbReference type="Gene3D" id="3.30.1360.70">
    <property type="entry name" value="Arginyl tRNA synthetase N-terminal domain"/>
    <property type="match status" value="1"/>
</dbReference>
<evidence type="ECO:0000256" key="7">
    <source>
        <dbReference type="ARBA" id="ARBA00022741"/>
    </source>
</evidence>
<evidence type="ECO:0000256" key="10">
    <source>
        <dbReference type="ARBA" id="ARBA00023146"/>
    </source>
</evidence>
<reference evidence="15" key="1">
    <citation type="submission" date="2020-05" db="EMBL/GenBank/DDBJ databases">
        <authorList>
            <person name="Chiriac C."/>
            <person name="Salcher M."/>
            <person name="Ghai R."/>
            <person name="Kavagutti S V."/>
        </authorList>
    </citation>
    <scope>NUCLEOTIDE SEQUENCE</scope>
</reference>
<dbReference type="Gene3D" id="3.40.50.620">
    <property type="entry name" value="HUPs"/>
    <property type="match status" value="1"/>
</dbReference>
<dbReference type="HAMAP" id="MF_00123">
    <property type="entry name" value="Arg_tRNA_synth"/>
    <property type="match status" value="1"/>
</dbReference>
<dbReference type="InterPro" id="IPR009080">
    <property type="entry name" value="tRNAsynth_Ia_anticodon-bd"/>
</dbReference>
<dbReference type="GO" id="GO:0006420">
    <property type="term" value="P:arginyl-tRNA aminoacylation"/>
    <property type="evidence" value="ECO:0007669"/>
    <property type="project" value="InterPro"/>
</dbReference>
<accession>A0A6J6H238</accession>
<dbReference type="SUPFAM" id="SSF52374">
    <property type="entry name" value="Nucleotidylyl transferase"/>
    <property type="match status" value="1"/>
</dbReference>
<comment type="subunit">
    <text evidence="3">Monomer.</text>
</comment>
<keyword evidence="9" id="KW-0648">Protein biosynthesis</keyword>
<evidence type="ECO:0000256" key="3">
    <source>
        <dbReference type="ARBA" id="ARBA00011245"/>
    </source>
</evidence>
<dbReference type="CDD" id="cd00671">
    <property type="entry name" value="ArgRS_core"/>
    <property type="match status" value="1"/>
</dbReference>
<dbReference type="InterPro" id="IPR001278">
    <property type="entry name" value="Arg-tRNA-ligase"/>
</dbReference>
<keyword evidence="7" id="KW-0547">Nucleotide-binding</keyword>
<dbReference type="SMART" id="SM01016">
    <property type="entry name" value="Arg_tRNA_synt_N"/>
    <property type="match status" value="1"/>
</dbReference>
<dbReference type="PRINTS" id="PR01038">
    <property type="entry name" value="TRNASYNTHARG"/>
</dbReference>
<dbReference type="EC" id="6.1.1.19" evidence="4"/>
<keyword evidence="8" id="KW-0067">ATP-binding</keyword>
<dbReference type="PANTHER" id="PTHR11956:SF5">
    <property type="entry name" value="ARGININE--TRNA LIGASE, CYTOPLASMIC"/>
    <property type="match status" value="1"/>
</dbReference>
<dbReference type="GO" id="GO:0004814">
    <property type="term" value="F:arginine-tRNA ligase activity"/>
    <property type="evidence" value="ECO:0007669"/>
    <property type="project" value="UniProtKB-EC"/>
</dbReference>
<comment type="subcellular location">
    <subcellularLocation>
        <location evidence="1">Cytoplasm</location>
    </subcellularLocation>
</comment>
<evidence type="ECO:0000256" key="9">
    <source>
        <dbReference type="ARBA" id="ARBA00022917"/>
    </source>
</evidence>
<dbReference type="GO" id="GO:0005524">
    <property type="term" value="F:ATP binding"/>
    <property type="evidence" value="ECO:0007669"/>
    <property type="project" value="UniProtKB-KW"/>
</dbReference>
<evidence type="ECO:0000256" key="8">
    <source>
        <dbReference type="ARBA" id="ARBA00022840"/>
    </source>
</evidence>
<proteinExistence type="inferred from homology"/>
<evidence type="ECO:0000313" key="15">
    <source>
        <dbReference type="EMBL" id="CAB4607751.1"/>
    </source>
</evidence>
<dbReference type="EMBL" id="CAEZUO010000046">
    <property type="protein sequence ID" value="CAB4607751.1"/>
    <property type="molecule type" value="Genomic_DNA"/>
</dbReference>
<dbReference type="InterPro" id="IPR014729">
    <property type="entry name" value="Rossmann-like_a/b/a_fold"/>
</dbReference>
<dbReference type="InterPro" id="IPR036695">
    <property type="entry name" value="Arg-tRNA-synth_N_sf"/>
</dbReference>
<dbReference type="PANTHER" id="PTHR11956">
    <property type="entry name" value="ARGINYL-TRNA SYNTHETASE"/>
    <property type="match status" value="1"/>
</dbReference>
<evidence type="ECO:0000259" key="13">
    <source>
        <dbReference type="SMART" id="SM00836"/>
    </source>
</evidence>
<dbReference type="Gene3D" id="1.10.730.10">
    <property type="entry name" value="Isoleucyl-tRNA Synthetase, Domain 1"/>
    <property type="match status" value="1"/>
</dbReference>
<dbReference type="SUPFAM" id="SSF47323">
    <property type="entry name" value="Anticodon-binding domain of a subclass of class I aminoacyl-tRNA synthetases"/>
    <property type="match status" value="1"/>
</dbReference>
<protein>
    <recommendedName>
        <fullName evidence="4">arginine--tRNA ligase</fullName>
        <ecNumber evidence="4">6.1.1.19</ecNumber>
    </recommendedName>
</protein>
<dbReference type="PROSITE" id="PS00178">
    <property type="entry name" value="AA_TRNA_LIGASE_I"/>
    <property type="match status" value="1"/>
</dbReference>
<evidence type="ECO:0000256" key="5">
    <source>
        <dbReference type="ARBA" id="ARBA00022490"/>
    </source>
</evidence>
<dbReference type="InterPro" id="IPR005148">
    <property type="entry name" value="Arg-tRNA-synth_N"/>
</dbReference>
<keyword evidence="10" id="KW-0030">Aminoacyl-tRNA synthetase</keyword>
<name>A0A6J6H238_9ZZZZ</name>
<feature type="domain" description="Arginyl tRNA synthetase N-terminal" evidence="14">
    <location>
        <begin position="41"/>
        <end position="126"/>
    </location>
</feature>
<sequence length="572" mass="62629">MVHGDATNESGREGKGVAGVGFDGPLPPVRPPWETSSVIRDTLATALRSALSTLEIEPIPESVHLERPARREHGDWSSNIALATAKAAGWNPRELAGRMAEIINADLPAHVTSVEIAGPGFVNFRLADSWLHDVLVDVETSGVENYARSATGDGTKVLLEFVSANPTGPLHAGHGRGAAYGDSLARILERCGYDVDRENYLNDRGTQMQLFVASLIARRDGTPLPEGGYQGEYIVEWAAELPADADVFEWGEDRAVADHRLTLSRMNVEFDNWFSEKSMVASGAIDVTLADLRERGVVYDEDGAVWLRSTDYGDDKDRVLIKSDGEFTYLLPDIAYHRDKFSRGYDLLIDVWGADHHGYVPRMKAAMQSLGHDPSELECAIIQLVNLLKGGEPVRFSKRAGDIVELSEVLDEVGADSARLTYLLQSIDSTQTFDYDVVKSRAMDNPVYYVQMAYARIQSIFRVAAERSVAVAPLMQVDLSLLTHERELDVLRALSELPDTVSTAATDRAPHRIATWVRELAGAVHGFYHDCYVMGDGVSTELTQARLHLVEAASVGLAIGLDLLGVSAPDQM</sequence>
<dbReference type="InterPro" id="IPR001412">
    <property type="entry name" value="aa-tRNA-synth_I_CS"/>
</dbReference>
<dbReference type="FunFam" id="3.40.50.620:FF:000062">
    <property type="entry name" value="Arginine--tRNA ligase"/>
    <property type="match status" value="1"/>
</dbReference>
<dbReference type="GO" id="GO:0005737">
    <property type="term" value="C:cytoplasm"/>
    <property type="evidence" value="ECO:0007669"/>
    <property type="project" value="UniProtKB-SubCell"/>
</dbReference>
<comment type="catalytic activity">
    <reaction evidence="11">
        <text>tRNA(Arg) + L-arginine + ATP = L-arginyl-tRNA(Arg) + AMP + diphosphate</text>
        <dbReference type="Rhea" id="RHEA:20301"/>
        <dbReference type="Rhea" id="RHEA-COMP:9658"/>
        <dbReference type="Rhea" id="RHEA-COMP:9673"/>
        <dbReference type="ChEBI" id="CHEBI:30616"/>
        <dbReference type="ChEBI" id="CHEBI:32682"/>
        <dbReference type="ChEBI" id="CHEBI:33019"/>
        <dbReference type="ChEBI" id="CHEBI:78442"/>
        <dbReference type="ChEBI" id="CHEBI:78513"/>
        <dbReference type="ChEBI" id="CHEBI:456215"/>
        <dbReference type="EC" id="6.1.1.19"/>
    </reaction>
</comment>
<dbReference type="InterPro" id="IPR035684">
    <property type="entry name" value="ArgRS_core"/>
</dbReference>
<keyword evidence="5" id="KW-0963">Cytoplasm</keyword>
<feature type="domain" description="DALR anticodon binding" evidence="13">
    <location>
        <begin position="450"/>
        <end position="572"/>
    </location>
</feature>
<dbReference type="SUPFAM" id="SSF55190">
    <property type="entry name" value="Arginyl-tRNA synthetase (ArgRS), N-terminal 'additional' domain"/>
    <property type="match status" value="1"/>
</dbReference>